<dbReference type="RefSeq" id="WP_235010120.1">
    <property type="nucleotide sequence ID" value="NZ_BBFN01000049.1"/>
</dbReference>
<gene>
    <name evidence="1" type="ORF">SAMN03080598_03884</name>
</gene>
<dbReference type="Proteomes" id="UP000236736">
    <property type="component" value="Unassembled WGS sequence"/>
</dbReference>
<keyword evidence="2" id="KW-1185">Reference proteome</keyword>
<evidence type="ECO:0008006" key="3">
    <source>
        <dbReference type="Google" id="ProtNLM"/>
    </source>
</evidence>
<reference evidence="2" key="1">
    <citation type="submission" date="2016-10" db="EMBL/GenBank/DDBJ databases">
        <authorList>
            <person name="Varghese N."/>
            <person name="Submissions S."/>
        </authorList>
    </citation>
    <scope>NUCLEOTIDE SEQUENCE [LARGE SCALE GENOMIC DNA]</scope>
    <source>
        <strain evidence="2">DSM 17298</strain>
    </source>
</reference>
<dbReference type="SUPFAM" id="SSF88874">
    <property type="entry name" value="Receptor-binding domain of short tail fibre protein gp12"/>
    <property type="match status" value="1"/>
</dbReference>
<dbReference type="AlphaFoldDB" id="A0A1H6A3L0"/>
<proteinExistence type="predicted"/>
<dbReference type="STRING" id="1120964.GCA_001313265_06695"/>
<sequence>MGGVENVTLNQTEMPAHIHVAQVKVSANLGTTNNPIGKVPGAIQAQVDRSGTPFPVNAYADAPSGIASPDSTAILPAGGNQGHNNIQPYLGMNYIICMEGIYPPRP</sequence>
<protein>
    <recommendedName>
        <fullName evidence="3">Microcystin-dependent protein</fullName>
    </recommendedName>
</protein>
<name>A0A1H6A3L0_9BACT</name>
<evidence type="ECO:0000313" key="2">
    <source>
        <dbReference type="Proteomes" id="UP000236736"/>
    </source>
</evidence>
<organism evidence="1 2">
    <name type="scientific">Algoriphagus boritolerans DSM 17298 = JCM 18970</name>
    <dbReference type="NCBI Taxonomy" id="1120964"/>
    <lineage>
        <taxon>Bacteria</taxon>
        <taxon>Pseudomonadati</taxon>
        <taxon>Bacteroidota</taxon>
        <taxon>Cytophagia</taxon>
        <taxon>Cytophagales</taxon>
        <taxon>Cyclobacteriaceae</taxon>
        <taxon>Algoriphagus</taxon>
    </lineage>
</organism>
<evidence type="ECO:0000313" key="1">
    <source>
        <dbReference type="EMBL" id="SEG42952.1"/>
    </source>
</evidence>
<accession>A0A1H6A3L0</accession>
<dbReference type="EMBL" id="FNVR01000036">
    <property type="protein sequence ID" value="SEG42952.1"/>
    <property type="molecule type" value="Genomic_DNA"/>
</dbReference>